<evidence type="ECO:0000256" key="1">
    <source>
        <dbReference type="ARBA" id="ARBA00004123"/>
    </source>
</evidence>
<evidence type="ECO:0000256" key="3">
    <source>
        <dbReference type="ARBA" id="ARBA00023242"/>
    </source>
</evidence>
<dbReference type="STRING" id="10228.B3S656"/>
<comment type="similarity">
    <text evidence="2">Belongs to the lin-54 family.</text>
</comment>
<dbReference type="OrthoDB" id="6283463at2759"/>
<feature type="region of interest" description="Disordered" evidence="4">
    <location>
        <begin position="1"/>
        <end position="23"/>
    </location>
</feature>
<feature type="region of interest" description="Disordered" evidence="4">
    <location>
        <begin position="50"/>
        <end position="73"/>
    </location>
</feature>
<keyword evidence="3" id="KW-0539">Nucleus</keyword>
<evidence type="ECO:0000256" key="2">
    <source>
        <dbReference type="ARBA" id="ARBA00007267"/>
    </source>
</evidence>
<dbReference type="Proteomes" id="UP000009022">
    <property type="component" value="Unassembled WGS sequence"/>
</dbReference>
<dbReference type="GeneID" id="6756925"/>
<dbReference type="Pfam" id="PF03638">
    <property type="entry name" value="TCR"/>
    <property type="match status" value="2"/>
</dbReference>
<dbReference type="GO" id="GO:0005634">
    <property type="term" value="C:nucleus"/>
    <property type="evidence" value="ECO:0000318"/>
    <property type="project" value="GO_Central"/>
</dbReference>
<dbReference type="PANTHER" id="PTHR12446:SF34">
    <property type="entry name" value="PROTEIN LIN-54 HOMOLOG"/>
    <property type="match status" value="1"/>
</dbReference>
<dbReference type="PhylomeDB" id="B3S656"/>
<evidence type="ECO:0000256" key="4">
    <source>
        <dbReference type="SAM" id="MobiDB-lite"/>
    </source>
</evidence>
<evidence type="ECO:0000313" key="7">
    <source>
        <dbReference type="Proteomes" id="UP000009022"/>
    </source>
</evidence>
<dbReference type="SMART" id="SM01114">
    <property type="entry name" value="CXC"/>
    <property type="match status" value="2"/>
</dbReference>
<evidence type="ECO:0000313" key="6">
    <source>
        <dbReference type="EMBL" id="EDV21699.1"/>
    </source>
</evidence>
<dbReference type="RefSeq" id="XP_002115847.1">
    <property type="nucleotide sequence ID" value="XM_002115811.1"/>
</dbReference>
<dbReference type="PANTHER" id="PTHR12446">
    <property type="entry name" value="TESMIN/TSO1-RELATED"/>
    <property type="match status" value="1"/>
</dbReference>
<dbReference type="KEGG" id="tad:TRIADDRAFT_59682"/>
<dbReference type="GO" id="GO:0006355">
    <property type="term" value="P:regulation of DNA-templated transcription"/>
    <property type="evidence" value="ECO:0000318"/>
    <property type="project" value="GO_Central"/>
</dbReference>
<dbReference type="InterPro" id="IPR033467">
    <property type="entry name" value="Tesmin/TSO1-like_CXC"/>
</dbReference>
<dbReference type="EMBL" id="DS985252">
    <property type="protein sequence ID" value="EDV21699.1"/>
    <property type="molecule type" value="Genomic_DNA"/>
</dbReference>
<dbReference type="eggNOG" id="KOG1171">
    <property type="taxonomic scope" value="Eukaryota"/>
</dbReference>
<comment type="subcellular location">
    <subcellularLocation>
        <location evidence="1">Nucleus</location>
    </subcellularLocation>
</comment>
<dbReference type="InterPro" id="IPR028307">
    <property type="entry name" value="Lin-54_fam"/>
</dbReference>
<organism evidence="6 7">
    <name type="scientific">Trichoplax adhaerens</name>
    <name type="common">Trichoplax reptans</name>
    <dbReference type="NCBI Taxonomy" id="10228"/>
    <lineage>
        <taxon>Eukaryota</taxon>
        <taxon>Metazoa</taxon>
        <taxon>Placozoa</taxon>
        <taxon>Uniplacotomia</taxon>
        <taxon>Trichoplacea</taxon>
        <taxon>Trichoplacidae</taxon>
        <taxon>Trichoplax</taxon>
    </lineage>
</organism>
<dbReference type="InParanoid" id="B3S656"/>
<name>B3S656_TRIAD</name>
<dbReference type="CTD" id="6756925"/>
<accession>B3S656</accession>
<feature type="domain" description="CRC" evidence="5">
    <location>
        <begin position="123"/>
        <end position="235"/>
    </location>
</feature>
<feature type="compositionally biased region" description="Polar residues" evidence="4">
    <location>
        <begin position="7"/>
        <end position="16"/>
    </location>
</feature>
<protein>
    <recommendedName>
        <fullName evidence="5">CRC domain-containing protein</fullName>
    </recommendedName>
</protein>
<gene>
    <name evidence="6" type="ORF">TRIADDRAFT_59682</name>
</gene>
<sequence>MTDDVTETQAITSPVMATQEDDSGISEKSKILSNVKTEINITAANASKTKVPAAVSTEREPGNSLSTGQHRPRLLMPAGVPTQLGQIITKDGVVQFVVQQQCFNQLPSISSGKSFSLTAIPVSAGTVTLSSEAIPNNYCECFANGEFCKNCNCTNCHNNIEHENERSRAIKACLERNPHAFRPKIGKAKEGNERRHSKGCNCKRSGCLKNYCECYEAKIPCTVLCKCTNCKNREDCLERKNLMQLADAADIRVKQQTAAKSKLSTQIDDLSASISAKNDGSRLPLNFISAEVIKATCNCLLKQAQESEKVIHAVNI</sequence>
<dbReference type="InterPro" id="IPR005172">
    <property type="entry name" value="CRC"/>
</dbReference>
<proteinExistence type="inferred from homology"/>
<reference evidence="6 7" key="1">
    <citation type="journal article" date="2008" name="Nature">
        <title>The Trichoplax genome and the nature of placozoans.</title>
        <authorList>
            <person name="Srivastava M."/>
            <person name="Begovic E."/>
            <person name="Chapman J."/>
            <person name="Putnam N.H."/>
            <person name="Hellsten U."/>
            <person name="Kawashima T."/>
            <person name="Kuo A."/>
            <person name="Mitros T."/>
            <person name="Salamov A."/>
            <person name="Carpenter M.L."/>
            <person name="Signorovitch A.Y."/>
            <person name="Moreno M.A."/>
            <person name="Kamm K."/>
            <person name="Grimwood J."/>
            <person name="Schmutz J."/>
            <person name="Shapiro H."/>
            <person name="Grigoriev I.V."/>
            <person name="Buss L.W."/>
            <person name="Schierwater B."/>
            <person name="Dellaporta S.L."/>
            <person name="Rokhsar D.S."/>
        </authorList>
    </citation>
    <scope>NUCLEOTIDE SEQUENCE [LARGE SCALE GENOMIC DNA]</scope>
    <source>
        <strain evidence="6 7">Grell-BS-1999</strain>
    </source>
</reference>
<evidence type="ECO:0000259" key="5">
    <source>
        <dbReference type="PROSITE" id="PS51634"/>
    </source>
</evidence>
<dbReference type="AlphaFoldDB" id="B3S656"/>
<dbReference type="PROSITE" id="PS51634">
    <property type="entry name" value="CRC"/>
    <property type="match status" value="1"/>
</dbReference>
<dbReference type="HOGENOM" id="CLU_024128_1_0_1"/>
<keyword evidence="7" id="KW-1185">Reference proteome</keyword>